<name>A0A812CDD9_ACAPH</name>
<protein>
    <submittedName>
        <fullName evidence="2">Uncharacterized protein</fullName>
    </submittedName>
</protein>
<feature type="region of interest" description="Disordered" evidence="1">
    <location>
        <begin position="72"/>
        <end position="141"/>
    </location>
</feature>
<evidence type="ECO:0000256" key="1">
    <source>
        <dbReference type="SAM" id="MobiDB-lite"/>
    </source>
</evidence>
<dbReference type="PANTHER" id="PTHR45786">
    <property type="entry name" value="DNA BINDING PROTEIN-LIKE"/>
    <property type="match status" value="1"/>
</dbReference>
<feature type="compositionally biased region" description="Polar residues" evidence="1">
    <location>
        <begin position="29"/>
        <end position="42"/>
    </location>
</feature>
<dbReference type="Proteomes" id="UP000597762">
    <property type="component" value="Unassembled WGS sequence"/>
</dbReference>
<feature type="region of interest" description="Disordered" evidence="1">
    <location>
        <begin position="25"/>
        <end position="45"/>
    </location>
</feature>
<dbReference type="AlphaFoldDB" id="A0A812CDD9"/>
<organism evidence="2 3">
    <name type="scientific">Acanthosepion pharaonis</name>
    <name type="common">Pharaoh cuttlefish</name>
    <name type="synonym">Sepia pharaonis</name>
    <dbReference type="NCBI Taxonomy" id="158019"/>
    <lineage>
        <taxon>Eukaryota</taxon>
        <taxon>Metazoa</taxon>
        <taxon>Spiralia</taxon>
        <taxon>Lophotrochozoa</taxon>
        <taxon>Mollusca</taxon>
        <taxon>Cephalopoda</taxon>
        <taxon>Coleoidea</taxon>
        <taxon>Decapodiformes</taxon>
        <taxon>Sepiida</taxon>
        <taxon>Sepiina</taxon>
        <taxon>Sepiidae</taxon>
        <taxon>Acanthosepion</taxon>
    </lineage>
</organism>
<comment type="caution">
    <text evidence="2">The sequence shown here is derived from an EMBL/GenBank/DDBJ whole genome shotgun (WGS) entry which is preliminary data.</text>
</comment>
<dbReference type="EMBL" id="CAHIKZ030001387">
    <property type="protein sequence ID" value="CAE1262321.1"/>
    <property type="molecule type" value="Genomic_DNA"/>
</dbReference>
<feature type="compositionally biased region" description="Low complexity" evidence="1">
    <location>
        <begin position="81"/>
        <end position="91"/>
    </location>
</feature>
<evidence type="ECO:0000313" key="3">
    <source>
        <dbReference type="Proteomes" id="UP000597762"/>
    </source>
</evidence>
<gene>
    <name evidence="2" type="ORF">SPHA_33138</name>
</gene>
<feature type="compositionally biased region" description="Low complexity" evidence="1">
    <location>
        <begin position="100"/>
        <end position="111"/>
    </location>
</feature>
<dbReference type="OrthoDB" id="6153892at2759"/>
<reference evidence="2" key="1">
    <citation type="submission" date="2021-01" db="EMBL/GenBank/DDBJ databases">
        <authorList>
            <person name="Li R."/>
            <person name="Bekaert M."/>
        </authorList>
    </citation>
    <scope>NUCLEOTIDE SEQUENCE</scope>
    <source>
        <strain evidence="2">Farmed</strain>
    </source>
</reference>
<proteinExistence type="predicted"/>
<keyword evidence="3" id="KW-1185">Reference proteome</keyword>
<sequence length="392" mass="44229">MPPKWRVLLSLRSARASAMRARRAHESQEVAQRSSLTQASQSQEERANCLAGKAAYRNAAATEKSRAIERLDRRRARQSRDAAATASARAAETPLRRSVRNATNAATTARSRTAETYDRRRTRQSRDAAATARNSEGPQTRANRLLRAATNMAAVRLSQTPIRLDGDIQRLAVAHNITYPSSSFWSFLSFNYDSGINLTTRDDINVGSMTFVCQLCNARKWAGEPAGLCCSYGKVRLPPLHEPPTPLRGLIAGFYLDSNHFLKTIRQYNSSFQMTSFGAQVVRKKGWMHTFKVQGQVYHSIGSLLPEETSTPKFLQLYFIADYNLPGETRIGISPQSGRVPRRDVILLFQAMLHEVNSYILSFKYVLQNSFFPFFIIVIDADKWPHDEHERL</sequence>
<accession>A0A812CDD9</accession>
<feature type="compositionally biased region" description="Polar residues" evidence="1">
    <location>
        <begin position="132"/>
        <end position="141"/>
    </location>
</feature>
<dbReference type="PANTHER" id="PTHR45786:SF74">
    <property type="entry name" value="ATP-DEPENDENT DNA HELICASE"/>
    <property type="match status" value="1"/>
</dbReference>
<evidence type="ECO:0000313" key="2">
    <source>
        <dbReference type="EMBL" id="CAE1262321.1"/>
    </source>
</evidence>